<dbReference type="RefSeq" id="WP_147274665.1">
    <property type="nucleotide sequence ID" value="NZ_QPJM01000009.1"/>
</dbReference>
<keyword evidence="2" id="KW-1185">Reference proteome</keyword>
<organism evidence="1 2">
    <name type="scientific">Phyllobacterium bourgognense</name>
    <dbReference type="NCBI Taxonomy" id="314236"/>
    <lineage>
        <taxon>Bacteria</taxon>
        <taxon>Pseudomonadati</taxon>
        <taxon>Pseudomonadota</taxon>
        <taxon>Alphaproteobacteria</taxon>
        <taxon>Hyphomicrobiales</taxon>
        <taxon>Phyllobacteriaceae</taxon>
        <taxon>Phyllobacterium</taxon>
    </lineage>
</organism>
<accession>A0A368YQJ2</accession>
<gene>
    <name evidence="1" type="ORF">C7476_10951</name>
</gene>
<dbReference type="EMBL" id="QPJM01000009">
    <property type="protein sequence ID" value="RCW81869.1"/>
    <property type="molecule type" value="Genomic_DNA"/>
</dbReference>
<proteinExistence type="predicted"/>
<dbReference type="OrthoDB" id="6126963at2"/>
<reference evidence="1 2" key="1">
    <citation type="submission" date="2018-07" db="EMBL/GenBank/DDBJ databases">
        <title>Genomic Encyclopedia of Type Strains, Phase III (KMG-III): the genomes of soil and plant-associated and newly described type strains.</title>
        <authorList>
            <person name="Whitman W."/>
        </authorList>
    </citation>
    <scope>NUCLEOTIDE SEQUENCE [LARGE SCALE GENOMIC DNA]</scope>
    <source>
        <strain evidence="1 2">31-25a</strain>
    </source>
</reference>
<comment type="caution">
    <text evidence="1">The sequence shown here is derived from an EMBL/GenBank/DDBJ whole genome shotgun (WGS) entry which is preliminary data.</text>
</comment>
<dbReference type="Proteomes" id="UP000253324">
    <property type="component" value="Unassembled WGS sequence"/>
</dbReference>
<evidence type="ECO:0000313" key="1">
    <source>
        <dbReference type="EMBL" id="RCW81869.1"/>
    </source>
</evidence>
<name>A0A368YQJ2_9HYPH</name>
<protein>
    <submittedName>
        <fullName evidence="1">Uncharacterized protein</fullName>
    </submittedName>
</protein>
<sequence length="280" mass="32383">MSCGTAQQLPVVADAESLKLLGEGIKGSTNQRIEVNMEPVSYRANSAYYAQGDRVLAFEESQFYELLRHGRDADLASFIAQEYRYPVQQLTDADIEKALKEKNRDADWDKYERHKKMIDIFIGMKNNEMVDQVREDVRDQLEKLRAEKILPDTFRATPHLLRAVNLRPLYERKFDPLRQAVEHKTLVADILNDASKFANVREPKDPILPDLSQAELVDVKDRVAAQLELLGIVDMRLITKFPVCEFTFGYTRVESGPRVQRKKNQDTWDIRIFQTIPQAR</sequence>
<evidence type="ECO:0000313" key="2">
    <source>
        <dbReference type="Proteomes" id="UP000253324"/>
    </source>
</evidence>
<dbReference type="AlphaFoldDB" id="A0A368YQJ2"/>